<dbReference type="Proteomes" id="UP000308600">
    <property type="component" value="Unassembled WGS sequence"/>
</dbReference>
<name>A0ACD3ACF3_9AGAR</name>
<reference evidence="1 2" key="1">
    <citation type="journal article" date="2019" name="Nat. Ecol. Evol.">
        <title>Megaphylogeny resolves global patterns of mushroom evolution.</title>
        <authorList>
            <person name="Varga T."/>
            <person name="Krizsan K."/>
            <person name="Foldi C."/>
            <person name="Dima B."/>
            <person name="Sanchez-Garcia M."/>
            <person name="Sanchez-Ramirez S."/>
            <person name="Szollosi G.J."/>
            <person name="Szarkandi J.G."/>
            <person name="Papp V."/>
            <person name="Albert L."/>
            <person name="Andreopoulos W."/>
            <person name="Angelini C."/>
            <person name="Antonin V."/>
            <person name="Barry K.W."/>
            <person name="Bougher N.L."/>
            <person name="Buchanan P."/>
            <person name="Buyck B."/>
            <person name="Bense V."/>
            <person name="Catcheside P."/>
            <person name="Chovatia M."/>
            <person name="Cooper J."/>
            <person name="Damon W."/>
            <person name="Desjardin D."/>
            <person name="Finy P."/>
            <person name="Geml J."/>
            <person name="Haridas S."/>
            <person name="Hughes K."/>
            <person name="Justo A."/>
            <person name="Karasinski D."/>
            <person name="Kautmanova I."/>
            <person name="Kiss B."/>
            <person name="Kocsube S."/>
            <person name="Kotiranta H."/>
            <person name="LaButti K.M."/>
            <person name="Lechner B.E."/>
            <person name="Liimatainen K."/>
            <person name="Lipzen A."/>
            <person name="Lukacs Z."/>
            <person name="Mihaltcheva S."/>
            <person name="Morgado L.N."/>
            <person name="Niskanen T."/>
            <person name="Noordeloos M.E."/>
            <person name="Ohm R.A."/>
            <person name="Ortiz-Santana B."/>
            <person name="Ovrebo C."/>
            <person name="Racz N."/>
            <person name="Riley R."/>
            <person name="Savchenko A."/>
            <person name="Shiryaev A."/>
            <person name="Soop K."/>
            <person name="Spirin V."/>
            <person name="Szebenyi C."/>
            <person name="Tomsovsky M."/>
            <person name="Tulloss R.E."/>
            <person name="Uehling J."/>
            <person name="Grigoriev I.V."/>
            <person name="Vagvolgyi C."/>
            <person name="Papp T."/>
            <person name="Martin F.M."/>
            <person name="Miettinen O."/>
            <person name="Hibbett D.S."/>
            <person name="Nagy L.G."/>
        </authorList>
    </citation>
    <scope>NUCLEOTIDE SEQUENCE [LARGE SCALE GENOMIC DNA]</scope>
    <source>
        <strain evidence="1 2">NL-1719</strain>
    </source>
</reference>
<keyword evidence="2" id="KW-1185">Reference proteome</keyword>
<organism evidence="1 2">
    <name type="scientific">Pluteus cervinus</name>
    <dbReference type="NCBI Taxonomy" id="181527"/>
    <lineage>
        <taxon>Eukaryota</taxon>
        <taxon>Fungi</taxon>
        <taxon>Dikarya</taxon>
        <taxon>Basidiomycota</taxon>
        <taxon>Agaricomycotina</taxon>
        <taxon>Agaricomycetes</taxon>
        <taxon>Agaricomycetidae</taxon>
        <taxon>Agaricales</taxon>
        <taxon>Pluteineae</taxon>
        <taxon>Pluteaceae</taxon>
        <taxon>Pluteus</taxon>
    </lineage>
</organism>
<protein>
    <submittedName>
        <fullName evidence="1">Uncharacterized protein</fullName>
    </submittedName>
</protein>
<evidence type="ECO:0000313" key="1">
    <source>
        <dbReference type="EMBL" id="TFK63191.1"/>
    </source>
</evidence>
<dbReference type="EMBL" id="ML208535">
    <property type="protein sequence ID" value="TFK63191.1"/>
    <property type="molecule type" value="Genomic_DNA"/>
</dbReference>
<proteinExistence type="predicted"/>
<gene>
    <name evidence="1" type="ORF">BDN72DRAFT_964072</name>
</gene>
<feature type="non-terminal residue" evidence="1">
    <location>
        <position position="206"/>
    </location>
</feature>
<sequence length="206" mass="23437">MQDPRLPPELERKIFLIALEIHGSKDVRNLLLIAKRVNDWLFPRVFEVVILDSERKFPIPFTFEKFERYGPHIRSLLLTSVGIGIQAQTDLATEYISCCPNVTNLSIRARFFDDDHLRDAISSLPLTRLSIHISSILQGTSPQLFQLFANLTHLHLFSSFLTPDDQPQSLRLFFPSLTHIALTPAEPGQGLRAALTGWNKLRVVVI</sequence>
<evidence type="ECO:0000313" key="2">
    <source>
        <dbReference type="Proteomes" id="UP000308600"/>
    </source>
</evidence>
<accession>A0ACD3ACF3</accession>